<organism evidence="3 4">
    <name type="scientific">Nocardiopsis changdeensis</name>
    <dbReference type="NCBI Taxonomy" id="2831969"/>
    <lineage>
        <taxon>Bacteria</taxon>
        <taxon>Bacillati</taxon>
        <taxon>Actinomycetota</taxon>
        <taxon>Actinomycetes</taxon>
        <taxon>Streptosporangiales</taxon>
        <taxon>Nocardiopsidaceae</taxon>
        <taxon>Nocardiopsis</taxon>
    </lineage>
</organism>
<dbReference type="Proteomes" id="UP000676079">
    <property type="component" value="Chromosome"/>
</dbReference>
<protein>
    <recommendedName>
        <fullName evidence="5">ABC transporter permease</fullName>
    </recommendedName>
</protein>
<evidence type="ECO:0000313" key="4">
    <source>
        <dbReference type="Proteomes" id="UP000676079"/>
    </source>
</evidence>
<evidence type="ECO:0000256" key="2">
    <source>
        <dbReference type="SAM" id="Phobius"/>
    </source>
</evidence>
<gene>
    <name evidence="3" type="ORF">KGD84_26945</name>
</gene>
<dbReference type="EMBL" id="CP074133">
    <property type="protein sequence ID" value="QUX21963.1"/>
    <property type="molecule type" value="Genomic_DNA"/>
</dbReference>
<reference evidence="3 4" key="1">
    <citation type="submission" date="2021-05" db="EMBL/GenBank/DDBJ databases">
        <title>Direct Submission.</title>
        <authorList>
            <person name="Li K."/>
            <person name="Gao J."/>
        </authorList>
    </citation>
    <scope>NUCLEOTIDE SEQUENCE [LARGE SCALE GENOMIC DNA]</scope>
    <source>
        <strain evidence="3 4">Mg02</strain>
    </source>
</reference>
<evidence type="ECO:0000256" key="1">
    <source>
        <dbReference type="SAM" id="MobiDB-lite"/>
    </source>
</evidence>
<evidence type="ECO:0008006" key="5">
    <source>
        <dbReference type="Google" id="ProtNLM"/>
    </source>
</evidence>
<keyword evidence="4" id="KW-1185">Reference proteome</keyword>
<accession>A0ABX8BKE4</accession>
<evidence type="ECO:0000313" key="3">
    <source>
        <dbReference type="EMBL" id="QUX21963.1"/>
    </source>
</evidence>
<keyword evidence="2" id="KW-0472">Membrane</keyword>
<feature type="transmembrane region" description="Helical" evidence="2">
    <location>
        <begin position="35"/>
        <end position="61"/>
    </location>
</feature>
<name>A0ABX8BKE4_9ACTN</name>
<keyword evidence="2" id="KW-0812">Transmembrane</keyword>
<feature type="transmembrane region" description="Helical" evidence="2">
    <location>
        <begin position="108"/>
        <end position="127"/>
    </location>
</feature>
<proteinExistence type="predicted"/>
<feature type="region of interest" description="Disordered" evidence="1">
    <location>
        <begin position="351"/>
        <end position="373"/>
    </location>
</feature>
<feature type="transmembrane region" description="Helical" evidence="2">
    <location>
        <begin position="81"/>
        <end position="101"/>
    </location>
</feature>
<feature type="region of interest" description="Disordered" evidence="1">
    <location>
        <begin position="1"/>
        <end position="33"/>
    </location>
</feature>
<sequence length="373" mass="39573">MTDTSDTSDTPGRIGASGPGGGTRPDPRDRPRSPVVTAVAGVVGVGAVFLLGGILNLFALFGIGDLDGGGFDPAAFARGTLLVGLRFCLPVILVLAAVLWWARVRHPLAATGLLTLIAVACTVASAVQELSFPFAPEGLWWATVGCLLIGGTTLVALLRGRGLAFAAGLAAVPLLAWPLTMWGWHSYVQARHLETTAADLERYRDGLDGGGPGFVLLDTPEWEPLNATVFTEPDLHSILVYGEPEGERMLVVQGADPMNGAGADDPLWEGCDDPDAECFEYPVPAALGEGTAVLRIPGPDRTDEDDRIRMEVDGVVVTLVHRAHRDPMETRTGPFPDPAAEELVELLERMRPAGPDDLRALAEADTRSLEEIH</sequence>
<feature type="transmembrane region" description="Helical" evidence="2">
    <location>
        <begin position="139"/>
        <end position="158"/>
    </location>
</feature>
<dbReference type="RefSeq" id="WP_220563186.1">
    <property type="nucleotide sequence ID" value="NZ_CP074133.1"/>
</dbReference>
<feature type="transmembrane region" description="Helical" evidence="2">
    <location>
        <begin position="165"/>
        <end position="184"/>
    </location>
</feature>
<keyword evidence="2" id="KW-1133">Transmembrane helix</keyword>